<feature type="coiled-coil region" evidence="1">
    <location>
        <begin position="16"/>
        <end position="73"/>
    </location>
</feature>
<name>A0A8S3QRE8_MYTED</name>
<protein>
    <submittedName>
        <fullName evidence="2">Uncharacterized protein</fullName>
    </submittedName>
</protein>
<accession>A0A8S3QRE8</accession>
<dbReference type="OrthoDB" id="6069002at2759"/>
<evidence type="ECO:0000313" key="3">
    <source>
        <dbReference type="Proteomes" id="UP000683360"/>
    </source>
</evidence>
<evidence type="ECO:0000313" key="2">
    <source>
        <dbReference type="EMBL" id="CAG2199271.1"/>
    </source>
</evidence>
<dbReference type="Proteomes" id="UP000683360">
    <property type="component" value="Unassembled WGS sequence"/>
</dbReference>
<dbReference type="AlphaFoldDB" id="A0A8S3QRE8"/>
<keyword evidence="3" id="KW-1185">Reference proteome</keyword>
<comment type="caution">
    <text evidence="2">The sequence shown here is derived from an EMBL/GenBank/DDBJ whole genome shotgun (WGS) entry which is preliminary data.</text>
</comment>
<proteinExistence type="predicted"/>
<organism evidence="2 3">
    <name type="scientific">Mytilus edulis</name>
    <name type="common">Blue mussel</name>
    <dbReference type="NCBI Taxonomy" id="6550"/>
    <lineage>
        <taxon>Eukaryota</taxon>
        <taxon>Metazoa</taxon>
        <taxon>Spiralia</taxon>
        <taxon>Lophotrochozoa</taxon>
        <taxon>Mollusca</taxon>
        <taxon>Bivalvia</taxon>
        <taxon>Autobranchia</taxon>
        <taxon>Pteriomorphia</taxon>
        <taxon>Mytilida</taxon>
        <taxon>Mytiloidea</taxon>
        <taxon>Mytilidae</taxon>
        <taxon>Mytilinae</taxon>
        <taxon>Mytilus</taxon>
    </lineage>
</organism>
<keyword evidence="1" id="KW-0175">Coiled coil</keyword>
<sequence>MKIEKLERGQSKIQTNIAKLATKKELLEQCKSLENEKYTEVIQNIQNHGNTLKQTVDKHIEELKHEVSEYQKETMHSIDSDLDVIVKSMKRVEDKNNEIENFIKAIDIAKFFHEVFQLENSLYIPIPRTKSSYNSIPKFVPGEITQSNVAVLQNEVSQVKLEELVGCCCCPFILNMLKIDVFNTTETIH</sequence>
<reference evidence="2" key="1">
    <citation type="submission" date="2021-03" db="EMBL/GenBank/DDBJ databases">
        <authorList>
            <person name="Bekaert M."/>
        </authorList>
    </citation>
    <scope>NUCLEOTIDE SEQUENCE</scope>
</reference>
<gene>
    <name evidence="2" type="ORF">MEDL_13980</name>
</gene>
<dbReference type="EMBL" id="CAJPWZ010000720">
    <property type="protein sequence ID" value="CAG2199271.1"/>
    <property type="molecule type" value="Genomic_DNA"/>
</dbReference>
<evidence type="ECO:0000256" key="1">
    <source>
        <dbReference type="SAM" id="Coils"/>
    </source>
</evidence>